<keyword evidence="4 8" id="KW-1003">Cell membrane</keyword>
<accession>A0A7C9M7X7</accession>
<evidence type="ECO:0000313" key="9">
    <source>
        <dbReference type="EMBL" id="MTJ03901.1"/>
    </source>
</evidence>
<keyword evidence="3" id="KW-0813">Transport</keyword>
<comment type="caution">
    <text evidence="9">The sequence shown here is derived from an EMBL/GenBank/DDBJ whole genome shotgun (WGS) entry which is preliminary data.</text>
</comment>
<feature type="transmembrane region" description="Helical" evidence="8">
    <location>
        <begin position="174"/>
        <end position="195"/>
    </location>
</feature>
<evidence type="ECO:0000256" key="6">
    <source>
        <dbReference type="ARBA" id="ARBA00022989"/>
    </source>
</evidence>
<keyword evidence="6 8" id="KW-1133">Transmembrane helix</keyword>
<dbReference type="GO" id="GO:0005886">
    <property type="term" value="C:plasma membrane"/>
    <property type="evidence" value="ECO:0007669"/>
    <property type="project" value="UniProtKB-SubCell"/>
</dbReference>
<evidence type="ECO:0000256" key="5">
    <source>
        <dbReference type="ARBA" id="ARBA00022692"/>
    </source>
</evidence>
<feature type="transmembrane region" description="Helical" evidence="8">
    <location>
        <begin position="6"/>
        <end position="22"/>
    </location>
</feature>
<feature type="transmembrane region" description="Helical" evidence="8">
    <location>
        <begin position="100"/>
        <end position="118"/>
    </location>
</feature>
<sequence>MPQPDIAFWLVAAFSVVFAGISKGGFGSGAAFAAASILSIVIPPGQALGLMLPLLMLVDLVTLRPYWRGWSWPDARLLILGAVPGVALGAALYRVANDDLLRLLIGGISLAFVAWQLARQQGWLALSRRDVPMWGGALAGVTAGFTSFISHAGGPPAAVWLLSRRLDKTRFQATTVLVFWAINIMKFVPYAFLGIFTQQTFLLDLALAPFALVGAWLGVLAHRRVPERVFFAITYVLLSLTGVKLIYEGLV</sequence>
<protein>
    <recommendedName>
        <fullName evidence="8">Probable membrane transporter protein</fullName>
    </recommendedName>
</protein>
<gene>
    <name evidence="9" type="ORF">FH759_04275</name>
</gene>
<dbReference type="RefSeq" id="WP_273248498.1">
    <property type="nucleotide sequence ID" value="NZ_VENJ01000005.1"/>
</dbReference>
<name>A0A7C9M7X7_9RHOB</name>
<organism evidence="9 10">
    <name type="scientific">Sediminimonas qiaohouensis</name>
    <dbReference type="NCBI Taxonomy" id="552061"/>
    <lineage>
        <taxon>Bacteria</taxon>
        <taxon>Pseudomonadati</taxon>
        <taxon>Pseudomonadota</taxon>
        <taxon>Alphaproteobacteria</taxon>
        <taxon>Rhodobacterales</taxon>
        <taxon>Roseobacteraceae</taxon>
        <taxon>Sediminimonas</taxon>
    </lineage>
</organism>
<dbReference type="EMBL" id="VENJ01000005">
    <property type="protein sequence ID" value="MTJ03901.1"/>
    <property type="molecule type" value="Genomic_DNA"/>
</dbReference>
<dbReference type="PANTHER" id="PTHR30269:SF37">
    <property type="entry name" value="MEMBRANE TRANSPORTER PROTEIN"/>
    <property type="match status" value="1"/>
</dbReference>
<evidence type="ECO:0000256" key="4">
    <source>
        <dbReference type="ARBA" id="ARBA00022475"/>
    </source>
</evidence>
<keyword evidence="7 8" id="KW-0472">Membrane</keyword>
<feature type="transmembrane region" description="Helical" evidence="8">
    <location>
        <begin position="138"/>
        <end position="162"/>
    </location>
</feature>
<evidence type="ECO:0000256" key="3">
    <source>
        <dbReference type="ARBA" id="ARBA00022448"/>
    </source>
</evidence>
<dbReference type="PANTHER" id="PTHR30269">
    <property type="entry name" value="TRANSMEMBRANE PROTEIN YFCA"/>
    <property type="match status" value="1"/>
</dbReference>
<comment type="subcellular location">
    <subcellularLocation>
        <location evidence="1 8">Cell membrane</location>
        <topology evidence="1 8">Multi-pass membrane protein</topology>
    </subcellularLocation>
</comment>
<keyword evidence="5 8" id="KW-0812">Transmembrane</keyword>
<feature type="transmembrane region" description="Helical" evidence="8">
    <location>
        <begin position="75"/>
        <end position="93"/>
    </location>
</feature>
<evidence type="ECO:0000256" key="1">
    <source>
        <dbReference type="ARBA" id="ARBA00004651"/>
    </source>
</evidence>
<comment type="similarity">
    <text evidence="2 8">Belongs to the 4-toluene sulfonate uptake permease (TSUP) (TC 2.A.102) family.</text>
</comment>
<evidence type="ECO:0000256" key="7">
    <source>
        <dbReference type="ARBA" id="ARBA00023136"/>
    </source>
</evidence>
<dbReference type="InterPro" id="IPR002781">
    <property type="entry name" value="TM_pro_TauE-like"/>
</dbReference>
<reference evidence="9 10" key="1">
    <citation type="submission" date="2019-06" db="EMBL/GenBank/DDBJ databases">
        <title>Enrichment of Autotrophic Halophilic Microorganisms from Red Sea Brine Pool Using Microbial Electrosynthesis System.</title>
        <authorList>
            <person name="Alqahtani M.F."/>
            <person name="Bajracharya S."/>
            <person name="Katuri K.P."/>
            <person name="Ali M."/>
            <person name="Saikaly P.E."/>
        </authorList>
    </citation>
    <scope>NUCLEOTIDE SEQUENCE [LARGE SCALE GENOMIC DNA]</scope>
    <source>
        <strain evidence="9">MES6</strain>
    </source>
</reference>
<proteinExistence type="inferred from homology"/>
<evidence type="ECO:0000256" key="8">
    <source>
        <dbReference type="RuleBase" id="RU363041"/>
    </source>
</evidence>
<evidence type="ECO:0000313" key="10">
    <source>
        <dbReference type="Proteomes" id="UP000483078"/>
    </source>
</evidence>
<feature type="transmembrane region" description="Helical" evidence="8">
    <location>
        <begin position="229"/>
        <end position="247"/>
    </location>
</feature>
<dbReference type="InterPro" id="IPR052017">
    <property type="entry name" value="TSUP"/>
</dbReference>
<dbReference type="Pfam" id="PF01925">
    <property type="entry name" value="TauE"/>
    <property type="match status" value="1"/>
</dbReference>
<evidence type="ECO:0000256" key="2">
    <source>
        <dbReference type="ARBA" id="ARBA00009142"/>
    </source>
</evidence>
<dbReference type="AlphaFoldDB" id="A0A7C9M7X7"/>
<feature type="transmembrane region" description="Helical" evidence="8">
    <location>
        <begin position="29"/>
        <end position="55"/>
    </location>
</feature>
<feature type="transmembrane region" description="Helical" evidence="8">
    <location>
        <begin position="201"/>
        <end position="222"/>
    </location>
</feature>
<dbReference type="Proteomes" id="UP000483078">
    <property type="component" value="Unassembled WGS sequence"/>
</dbReference>